<dbReference type="AlphaFoldDB" id="A0A0R1W299"/>
<comment type="caution">
    <text evidence="1">The sequence shown here is derived from an EMBL/GenBank/DDBJ whole genome shotgun (WGS) entry which is preliminary data.</text>
</comment>
<sequence length="168" mass="19258">MNLINCGDGVMDNQSRFTLKKYRGLLLAKIADTMTTHDETFHNHVAGTLPQTCTMCDDLLELQDELKSINQQLQLIKNGVPPLTVRMCHYYLAVDIKNQQFIIRAQNQDNVAEIVKYNRMKLHGRPQQIEDLTAYKMVKQFEPNAGRDKVAFLRQHPEFIGIVVSQNG</sequence>
<keyword evidence="2" id="KW-1185">Reference proteome</keyword>
<dbReference type="PATRIC" id="fig|1423807.3.peg.467"/>
<evidence type="ECO:0000313" key="1">
    <source>
        <dbReference type="EMBL" id="KRM11918.1"/>
    </source>
</evidence>
<dbReference type="Proteomes" id="UP000051820">
    <property type="component" value="Unassembled WGS sequence"/>
</dbReference>
<accession>A0A0R1W299</accession>
<proteinExistence type="predicted"/>
<gene>
    <name evidence="1" type="ORF">FD16_GL000460</name>
</gene>
<dbReference type="STRING" id="1423807.FD16_GL000460"/>
<name>A0A0R1W299_9LACO</name>
<evidence type="ECO:0000313" key="2">
    <source>
        <dbReference type="Proteomes" id="UP000051820"/>
    </source>
</evidence>
<organism evidence="1 2">
    <name type="scientific">Paucilactobacillus suebicus DSM 5007 = KCTC 3549</name>
    <dbReference type="NCBI Taxonomy" id="1423807"/>
    <lineage>
        <taxon>Bacteria</taxon>
        <taxon>Bacillati</taxon>
        <taxon>Bacillota</taxon>
        <taxon>Bacilli</taxon>
        <taxon>Lactobacillales</taxon>
        <taxon>Lactobacillaceae</taxon>
        <taxon>Paucilactobacillus</taxon>
    </lineage>
</organism>
<dbReference type="EMBL" id="AZGF01000013">
    <property type="protein sequence ID" value="KRM11918.1"/>
    <property type="molecule type" value="Genomic_DNA"/>
</dbReference>
<reference evidence="1 2" key="1">
    <citation type="journal article" date="2015" name="Genome Announc.">
        <title>Expanding the biotechnology potential of lactobacilli through comparative genomics of 213 strains and associated genera.</title>
        <authorList>
            <person name="Sun Z."/>
            <person name="Harris H.M."/>
            <person name="McCann A."/>
            <person name="Guo C."/>
            <person name="Argimon S."/>
            <person name="Zhang W."/>
            <person name="Yang X."/>
            <person name="Jeffery I.B."/>
            <person name="Cooney J.C."/>
            <person name="Kagawa T.F."/>
            <person name="Liu W."/>
            <person name="Song Y."/>
            <person name="Salvetti E."/>
            <person name="Wrobel A."/>
            <person name="Rasinkangas P."/>
            <person name="Parkhill J."/>
            <person name="Rea M.C."/>
            <person name="O'Sullivan O."/>
            <person name="Ritari J."/>
            <person name="Douillard F.P."/>
            <person name="Paul Ross R."/>
            <person name="Yang R."/>
            <person name="Briner A.E."/>
            <person name="Felis G.E."/>
            <person name="de Vos W.M."/>
            <person name="Barrangou R."/>
            <person name="Klaenhammer T.R."/>
            <person name="Caufield P.W."/>
            <person name="Cui Y."/>
            <person name="Zhang H."/>
            <person name="O'Toole P.W."/>
        </authorList>
    </citation>
    <scope>NUCLEOTIDE SEQUENCE [LARGE SCALE GENOMIC DNA]</scope>
    <source>
        <strain evidence="1 2">DSM 5007</strain>
    </source>
</reference>
<protein>
    <submittedName>
        <fullName evidence="1">Uncharacterized protein</fullName>
    </submittedName>
</protein>